<sequence length="125" mass="14891">MLLCGFSNLLLSHPVLNYKPWSFQSLERLGMTRIDDFDFVPMPKLTSFYGTFFDPLHPTHTLPWHQLTQLTLNWCHKIPRFAEQCINLLDLTVRGNPYYSDGYDFHVPMSTRHRTMQHLRLFFET</sequence>
<organism evidence="1 2">
    <name type="scientific">Gymnopus androsaceus JB14</name>
    <dbReference type="NCBI Taxonomy" id="1447944"/>
    <lineage>
        <taxon>Eukaryota</taxon>
        <taxon>Fungi</taxon>
        <taxon>Dikarya</taxon>
        <taxon>Basidiomycota</taxon>
        <taxon>Agaricomycotina</taxon>
        <taxon>Agaricomycetes</taxon>
        <taxon>Agaricomycetidae</taxon>
        <taxon>Agaricales</taxon>
        <taxon>Marasmiineae</taxon>
        <taxon>Omphalotaceae</taxon>
        <taxon>Gymnopus</taxon>
    </lineage>
</organism>
<name>A0A6A4I4C1_9AGAR</name>
<proteinExistence type="predicted"/>
<dbReference type="AlphaFoldDB" id="A0A6A4I4C1"/>
<dbReference type="Proteomes" id="UP000799118">
    <property type="component" value="Unassembled WGS sequence"/>
</dbReference>
<keyword evidence="2" id="KW-1185">Reference proteome</keyword>
<evidence type="ECO:0000313" key="2">
    <source>
        <dbReference type="Proteomes" id="UP000799118"/>
    </source>
</evidence>
<dbReference type="EMBL" id="ML769409">
    <property type="protein sequence ID" value="KAE9405366.1"/>
    <property type="molecule type" value="Genomic_DNA"/>
</dbReference>
<accession>A0A6A4I4C1</accession>
<protein>
    <submittedName>
        <fullName evidence="1">Uncharacterized protein</fullName>
    </submittedName>
</protein>
<gene>
    <name evidence="1" type="ORF">BT96DRAFT_336619</name>
</gene>
<evidence type="ECO:0000313" key="1">
    <source>
        <dbReference type="EMBL" id="KAE9405366.1"/>
    </source>
</evidence>
<reference evidence="1" key="1">
    <citation type="journal article" date="2019" name="Environ. Microbiol.">
        <title>Fungal ecological strategies reflected in gene transcription - a case study of two litter decomposers.</title>
        <authorList>
            <person name="Barbi F."/>
            <person name="Kohler A."/>
            <person name="Barry K."/>
            <person name="Baskaran P."/>
            <person name="Daum C."/>
            <person name="Fauchery L."/>
            <person name="Ihrmark K."/>
            <person name="Kuo A."/>
            <person name="LaButti K."/>
            <person name="Lipzen A."/>
            <person name="Morin E."/>
            <person name="Grigoriev I.V."/>
            <person name="Henrissat B."/>
            <person name="Lindahl B."/>
            <person name="Martin F."/>
        </authorList>
    </citation>
    <scope>NUCLEOTIDE SEQUENCE</scope>
    <source>
        <strain evidence="1">JB14</strain>
    </source>
</reference>